<evidence type="ECO:0000313" key="1">
    <source>
        <dbReference type="EMBL" id="KAI6081730.1"/>
    </source>
</evidence>
<sequence>MDPLSALSVAGTVTQFVGFAIDLISNSSQIHDSVNGLSHDVSSIDTVYTKLRDFSRDLSISSMRWHESPTQPDRLDQIFSLQNLLKTCQEDCEKLLGIVQSLRYDDSDKSRRKSLRKAAITLWMGNDIRQLDKRLQRTQSALTFMVSSVSSSMYSELVNQFNTLVKDCNALRIEQTEQFMNIQGLLTSINQCIDSIKGSSQPIVPDAIASLEKQLGQLSITEENVRKQQFIISTLHFETCSVRYNIIPVAHRETFRWAFEEHSLHTNGAGRLLQWLKSGDGLFWVSGKPGSGKSTFMKCIADKYEAKSALALWGGSQRTILASHYFWAAGTSMQRSQQGLLQTLLSDIFRQCPELIEIVCPSRWSSEQNLTDSNTPQMWTRPEVSDAMRILARQEMLPVKMCFFIDGIDEYEGEHLELTRMLIELSRTPHIKICASSRPWNVFEDAFGVVSSKKLYIHKLTTIDIKLYTQDRLSSHPRWSSLISHGGDPQSLIDSVTERSCGVFLWVYLVTRLLRDGLTNDDDLSDLHKRLQSFPTDLEQFFQHMIDSVDSFYHEKMAAALLTAAKASGALPLTFYYFQDREHDDENYALSLRADDISRSEIKSIEERIIRRLNAYSKGFLEAHDHHVHFIHRTAADFVKTERITEMLHKKSAPWFSTEISVARSHLAAFRLSKLDQWTLADMTSMIAPILTCASDMENVNHRIAMYQILDNLEAFLEVSLAGMNSSACRKFFRAMLIHTNVSWYVDKKLQDGGENYFKVFQMNPLTYMFEVQREYNPGSAPTCPTSYIDTIEVLLKHGHLNVKEDLLHTIYKREFLDMMENGLTPLWGKEHLNLSRNMVGTFAPKEYPEDMMPPWSALIHVYVTHHNADFNKFIASGIFELFLRYGADPNAKVDCCLVGGKHTLLRAWAEIFKLICMSAPDEFQEECLRVLDALIESGAKLTDSEVLHDCFSLLSSSMKTPEMRMQVSHRLVSMAGYEDLPVDFTNLNHRLQLSVVAIRRMKATYDGAKSRNGLALQIIDSRQKRKSGRGVEQRRKKPSRRVRSRVGRAQIVSPK</sequence>
<evidence type="ECO:0000313" key="2">
    <source>
        <dbReference type="Proteomes" id="UP001497680"/>
    </source>
</evidence>
<organism evidence="1 2">
    <name type="scientific">Hypoxylon rubiginosum</name>
    <dbReference type="NCBI Taxonomy" id="110542"/>
    <lineage>
        <taxon>Eukaryota</taxon>
        <taxon>Fungi</taxon>
        <taxon>Dikarya</taxon>
        <taxon>Ascomycota</taxon>
        <taxon>Pezizomycotina</taxon>
        <taxon>Sordariomycetes</taxon>
        <taxon>Xylariomycetidae</taxon>
        <taxon>Xylariales</taxon>
        <taxon>Hypoxylaceae</taxon>
        <taxon>Hypoxylon</taxon>
    </lineage>
</organism>
<dbReference type="EMBL" id="MU394387">
    <property type="protein sequence ID" value="KAI6081730.1"/>
    <property type="molecule type" value="Genomic_DNA"/>
</dbReference>
<name>A0ACC0CN11_9PEZI</name>
<proteinExistence type="predicted"/>
<accession>A0ACC0CN11</accession>
<reference evidence="1 2" key="1">
    <citation type="journal article" date="2022" name="New Phytol.">
        <title>Ecological generalism drives hyperdiversity of secondary metabolite gene clusters in xylarialean endophytes.</title>
        <authorList>
            <person name="Franco M.E.E."/>
            <person name="Wisecaver J.H."/>
            <person name="Arnold A.E."/>
            <person name="Ju Y.M."/>
            <person name="Slot J.C."/>
            <person name="Ahrendt S."/>
            <person name="Moore L.P."/>
            <person name="Eastman K.E."/>
            <person name="Scott K."/>
            <person name="Konkel Z."/>
            <person name="Mondo S.J."/>
            <person name="Kuo A."/>
            <person name="Hayes R.D."/>
            <person name="Haridas S."/>
            <person name="Andreopoulos B."/>
            <person name="Riley R."/>
            <person name="LaButti K."/>
            <person name="Pangilinan J."/>
            <person name="Lipzen A."/>
            <person name="Amirebrahimi M."/>
            <person name="Yan J."/>
            <person name="Adam C."/>
            <person name="Keymanesh K."/>
            <person name="Ng V."/>
            <person name="Louie K."/>
            <person name="Northen T."/>
            <person name="Drula E."/>
            <person name="Henrissat B."/>
            <person name="Hsieh H.M."/>
            <person name="Youens-Clark K."/>
            <person name="Lutzoni F."/>
            <person name="Miadlikowska J."/>
            <person name="Eastwood D.C."/>
            <person name="Hamelin R.C."/>
            <person name="Grigoriev I.V."/>
            <person name="U'Ren J.M."/>
        </authorList>
    </citation>
    <scope>NUCLEOTIDE SEQUENCE [LARGE SCALE GENOMIC DNA]</scope>
    <source>
        <strain evidence="1 2">ER1909</strain>
    </source>
</reference>
<comment type="caution">
    <text evidence="1">The sequence shown here is derived from an EMBL/GenBank/DDBJ whole genome shotgun (WGS) entry which is preliminary data.</text>
</comment>
<gene>
    <name evidence="1" type="ORF">F4821DRAFT_18202</name>
</gene>
<dbReference type="Proteomes" id="UP001497680">
    <property type="component" value="Unassembled WGS sequence"/>
</dbReference>
<keyword evidence="2" id="KW-1185">Reference proteome</keyword>
<protein>
    <submittedName>
        <fullName evidence="1">Uncharacterized protein</fullName>
    </submittedName>
</protein>